<feature type="domain" description="CWF21" evidence="8">
    <location>
        <begin position="53"/>
        <end position="97"/>
    </location>
</feature>
<dbReference type="GO" id="GO:0006397">
    <property type="term" value="P:mRNA processing"/>
    <property type="evidence" value="ECO:0007669"/>
    <property type="project" value="UniProtKB-KW"/>
</dbReference>
<dbReference type="AlphaFoldDB" id="A0A976M416"/>
<dbReference type="GO" id="GO:0005681">
    <property type="term" value="C:spliceosomal complex"/>
    <property type="evidence" value="ECO:0007669"/>
    <property type="project" value="UniProtKB-KW"/>
</dbReference>
<feature type="region of interest" description="Disordered" evidence="7">
    <location>
        <begin position="126"/>
        <end position="293"/>
    </location>
</feature>
<dbReference type="Proteomes" id="UP000244803">
    <property type="component" value="Chromosome 1"/>
</dbReference>
<evidence type="ECO:0000256" key="1">
    <source>
        <dbReference type="ARBA" id="ARBA00004123"/>
    </source>
</evidence>
<name>A0A976M416_THEOR</name>
<comment type="subcellular location">
    <subcellularLocation>
        <location evidence="1">Nucleus</location>
    </subcellularLocation>
</comment>
<evidence type="ECO:0000256" key="7">
    <source>
        <dbReference type="SAM" id="MobiDB-lite"/>
    </source>
</evidence>
<evidence type="ECO:0000313" key="9">
    <source>
        <dbReference type="EMBL" id="UKJ87963.1"/>
    </source>
</evidence>
<evidence type="ECO:0000256" key="2">
    <source>
        <dbReference type="ARBA" id="ARBA00005954"/>
    </source>
</evidence>
<keyword evidence="3" id="KW-0507">mRNA processing</keyword>
<protein>
    <recommendedName>
        <fullName evidence="8">CWF21 domain-containing protein</fullName>
    </recommendedName>
</protein>
<reference evidence="9" key="1">
    <citation type="submission" date="2022-07" db="EMBL/GenBank/DDBJ databases">
        <title>Evaluation of T. orientalis genome assembly methods using nanopore sequencing and analysis of variation between genomes.</title>
        <authorList>
            <person name="Yam J."/>
            <person name="Micallef M.L."/>
            <person name="Liu M."/>
            <person name="Djordjevic S.P."/>
            <person name="Bogema D.R."/>
            <person name="Jenkins C."/>
        </authorList>
    </citation>
    <scope>NUCLEOTIDE SEQUENCE</scope>
    <source>
        <strain evidence="9">Fish Creek</strain>
    </source>
</reference>
<feature type="compositionally biased region" description="Low complexity" evidence="7">
    <location>
        <begin position="268"/>
        <end position="285"/>
    </location>
</feature>
<dbReference type="CDD" id="cd21372">
    <property type="entry name" value="cwf21_CWC21-like"/>
    <property type="match status" value="1"/>
</dbReference>
<proteinExistence type="inferred from homology"/>
<dbReference type="InterPro" id="IPR013170">
    <property type="entry name" value="mRNA_splic_Cwf21_dom"/>
</dbReference>
<evidence type="ECO:0000256" key="3">
    <source>
        <dbReference type="ARBA" id="ARBA00022664"/>
    </source>
</evidence>
<evidence type="ECO:0000256" key="5">
    <source>
        <dbReference type="ARBA" id="ARBA00023187"/>
    </source>
</evidence>
<dbReference type="GO" id="GO:0008380">
    <property type="term" value="P:RNA splicing"/>
    <property type="evidence" value="ECO:0007669"/>
    <property type="project" value="UniProtKB-KW"/>
</dbReference>
<comment type="similarity">
    <text evidence="2">Belongs to the CWC21 family.</text>
</comment>
<feature type="compositionally biased region" description="Low complexity" evidence="7">
    <location>
        <begin position="193"/>
        <end position="202"/>
    </location>
</feature>
<keyword evidence="4" id="KW-0747">Spliceosome</keyword>
<evidence type="ECO:0000313" key="10">
    <source>
        <dbReference type="Proteomes" id="UP000244803"/>
    </source>
</evidence>
<accession>A0A976M416</accession>
<dbReference type="PANTHER" id="PTHR36562">
    <property type="entry name" value="SERINE/ARGININE REPETITIVE MATRIX 2"/>
    <property type="match status" value="1"/>
</dbReference>
<dbReference type="PANTHER" id="PTHR36562:SF5">
    <property type="entry name" value="SERINE_ARGININE REPETITIVE MATRIX 2"/>
    <property type="match status" value="1"/>
</dbReference>
<keyword evidence="6" id="KW-0539">Nucleus</keyword>
<feature type="compositionally biased region" description="Low complexity" evidence="7">
    <location>
        <begin position="164"/>
        <end position="180"/>
    </location>
</feature>
<keyword evidence="5" id="KW-0508">mRNA splicing</keyword>
<dbReference type="Pfam" id="PF08312">
    <property type="entry name" value="cwf21"/>
    <property type="match status" value="1"/>
</dbReference>
<feature type="compositionally biased region" description="Low complexity" evidence="7">
    <location>
        <begin position="218"/>
        <end position="237"/>
    </location>
</feature>
<dbReference type="EMBL" id="CP056065">
    <property type="protein sequence ID" value="UKJ87963.1"/>
    <property type="molecule type" value="Genomic_DNA"/>
</dbReference>
<dbReference type="SMART" id="SM01115">
    <property type="entry name" value="cwf21"/>
    <property type="match status" value="1"/>
</dbReference>
<sequence length="293" mass="32933">MFNGVGLRTPRGSGTNGYVQRSLATLPSKKVVKLSNQSDAISRPKSRTDPAILLHEKKREIELKLLQLRTTLKGSMTDQEIESEIQKQRDFMLNNLNSVSLDVTKNEHIMAQLKRDQMDNLQQVLRIPNSSNNVGAKADRTTSASNGKKILETGKNATLRPMPVSSSSYSESSDVSGYSSGRDDISSFGTETSSISSRSSSYVRRDRRYSPRLRSYRVESVSSRSISSHSDVSSVYSRDSDYDVTDGTYTSYSHERGRKVRNDRTNRYRSSSISSYSSSRSSSRSSRNRKRHR</sequence>
<feature type="compositionally biased region" description="Basic residues" evidence="7">
    <location>
        <begin position="205"/>
        <end position="215"/>
    </location>
</feature>
<evidence type="ECO:0000256" key="4">
    <source>
        <dbReference type="ARBA" id="ARBA00022728"/>
    </source>
</evidence>
<evidence type="ECO:0000256" key="6">
    <source>
        <dbReference type="ARBA" id="ARBA00023242"/>
    </source>
</evidence>
<dbReference type="OrthoDB" id="10267305at2759"/>
<organism evidence="9 10">
    <name type="scientific">Theileria orientalis</name>
    <dbReference type="NCBI Taxonomy" id="68886"/>
    <lineage>
        <taxon>Eukaryota</taxon>
        <taxon>Sar</taxon>
        <taxon>Alveolata</taxon>
        <taxon>Apicomplexa</taxon>
        <taxon>Aconoidasida</taxon>
        <taxon>Piroplasmida</taxon>
        <taxon>Theileriidae</taxon>
        <taxon>Theileria</taxon>
    </lineage>
</organism>
<evidence type="ECO:0000259" key="8">
    <source>
        <dbReference type="SMART" id="SM01115"/>
    </source>
</evidence>
<gene>
    <name evidence="9" type="ORF">MACJ_000405</name>
</gene>
<dbReference type="InterPro" id="IPR051372">
    <property type="entry name" value="CWC21"/>
</dbReference>